<feature type="transmembrane region" description="Helical" evidence="1">
    <location>
        <begin position="183"/>
        <end position="207"/>
    </location>
</feature>
<dbReference type="EMBL" id="UINC01006947">
    <property type="protein sequence ID" value="SVA30565.1"/>
    <property type="molecule type" value="Genomic_DNA"/>
</dbReference>
<dbReference type="Pfam" id="PF13795">
    <property type="entry name" value="HupE_UreJ_2"/>
    <property type="match status" value="1"/>
</dbReference>
<sequence length="275" mass="30236">MYPIKNIGPRAEIIFPNTCSSTAQSPYKQGKYLVEKIDLLCGETLKGQTIEVTNLSVLTDALVTITYLNKDVFEGLMNLKESKLLVPVQQQSFPSSYFGLGVDHLLSGTDHILFILGLLFLVTGIMNMIKTITAFTIAHSITLGLSVLDLISLPRATVEAVIALTIVFLALEISEKKLYKSTPWLIAFAFGLLHGLGFANALTGIGIANEQLLLSLLFFNLGIEAGQLLMIPIFGVLIWLAYKFNKYNQSATCVSYILGAMGFFWLINRTVGIIY</sequence>
<reference evidence="2" key="1">
    <citation type="submission" date="2018-05" db="EMBL/GenBank/DDBJ databases">
        <authorList>
            <person name="Lanie J.A."/>
            <person name="Ng W.-L."/>
            <person name="Kazmierczak K.M."/>
            <person name="Andrzejewski T.M."/>
            <person name="Davidsen T.M."/>
            <person name="Wayne K.J."/>
            <person name="Tettelin H."/>
            <person name="Glass J.I."/>
            <person name="Rusch D."/>
            <person name="Podicherti R."/>
            <person name="Tsui H.-C.T."/>
            <person name="Winkler M.E."/>
        </authorList>
    </citation>
    <scope>NUCLEOTIDE SEQUENCE</scope>
</reference>
<feature type="transmembrane region" description="Helical" evidence="1">
    <location>
        <begin position="150"/>
        <end position="171"/>
    </location>
</feature>
<proteinExistence type="predicted"/>
<accession>A0A381UQW7</accession>
<gene>
    <name evidence="2" type="ORF">METZ01_LOCUS83419</name>
</gene>
<keyword evidence="1" id="KW-1133">Transmembrane helix</keyword>
<keyword evidence="1" id="KW-0472">Membrane</keyword>
<evidence type="ECO:0000256" key="1">
    <source>
        <dbReference type="SAM" id="Phobius"/>
    </source>
</evidence>
<evidence type="ECO:0008006" key="3">
    <source>
        <dbReference type="Google" id="ProtNLM"/>
    </source>
</evidence>
<dbReference type="InterPro" id="IPR032809">
    <property type="entry name" value="Put_HupE_UreJ"/>
</dbReference>
<dbReference type="AlphaFoldDB" id="A0A381UQW7"/>
<protein>
    <recommendedName>
        <fullName evidence="3">HupE/UreJ protein</fullName>
    </recommendedName>
</protein>
<feature type="transmembrane region" description="Helical" evidence="1">
    <location>
        <begin position="112"/>
        <end position="138"/>
    </location>
</feature>
<keyword evidence="1" id="KW-0812">Transmembrane</keyword>
<feature type="transmembrane region" description="Helical" evidence="1">
    <location>
        <begin position="254"/>
        <end position="274"/>
    </location>
</feature>
<name>A0A381UQW7_9ZZZZ</name>
<organism evidence="2">
    <name type="scientific">marine metagenome</name>
    <dbReference type="NCBI Taxonomy" id="408172"/>
    <lineage>
        <taxon>unclassified sequences</taxon>
        <taxon>metagenomes</taxon>
        <taxon>ecological metagenomes</taxon>
    </lineage>
</organism>
<evidence type="ECO:0000313" key="2">
    <source>
        <dbReference type="EMBL" id="SVA30565.1"/>
    </source>
</evidence>
<feature type="transmembrane region" description="Helical" evidence="1">
    <location>
        <begin position="213"/>
        <end position="242"/>
    </location>
</feature>